<keyword evidence="1" id="KW-0378">Hydrolase</keyword>
<dbReference type="GO" id="GO:0008967">
    <property type="term" value="F:phosphoglycolate phosphatase activity"/>
    <property type="evidence" value="ECO:0007669"/>
    <property type="project" value="TreeGrafter"/>
</dbReference>
<dbReference type="Proteomes" id="UP000585327">
    <property type="component" value="Unassembled WGS sequence"/>
</dbReference>
<dbReference type="SFLD" id="SFLDG01129">
    <property type="entry name" value="C1.5:_HAD__Beta-PGM__Phosphata"/>
    <property type="match status" value="1"/>
</dbReference>
<evidence type="ECO:0000313" key="2">
    <source>
        <dbReference type="Proteomes" id="UP000585327"/>
    </source>
</evidence>
<dbReference type="NCBIfam" id="TIGR01509">
    <property type="entry name" value="HAD-SF-IA-v3"/>
    <property type="match status" value="1"/>
</dbReference>
<dbReference type="InterPro" id="IPR036412">
    <property type="entry name" value="HAD-like_sf"/>
</dbReference>
<dbReference type="Pfam" id="PF00702">
    <property type="entry name" value="Hydrolase"/>
    <property type="match status" value="1"/>
</dbReference>
<gene>
    <name evidence="1" type="ORF">H2021_02030</name>
</gene>
<evidence type="ECO:0000313" key="1">
    <source>
        <dbReference type="EMBL" id="MBA4723973.1"/>
    </source>
</evidence>
<reference evidence="1 2" key="1">
    <citation type="submission" date="2020-06" db="EMBL/GenBank/DDBJ databases">
        <title>Dysbiosis in marine aquaculture revealed through microbiome analysis: reverse ecology for environmental sustainability.</title>
        <authorList>
            <person name="Haro-Moreno J.M."/>
            <person name="Coutinho F.H."/>
            <person name="Zaragoza-Solas A."/>
            <person name="Picazo A."/>
            <person name="Almagro-Moreno S."/>
            <person name="Lopez-Perez M."/>
        </authorList>
    </citation>
    <scope>NUCLEOTIDE SEQUENCE [LARGE SCALE GENOMIC DNA]</scope>
    <source>
        <strain evidence="1">MCMED-G42</strain>
    </source>
</reference>
<dbReference type="AlphaFoldDB" id="A0A838YR99"/>
<accession>A0A838YR99</accession>
<dbReference type="GO" id="GO:0005829">
    <property type="term" value="C:cytosol"/>
    <property type="evidence" value="ECO:0007669"/>
    <property type="project" value="TreeGrafter"/>
</dbReference>
<comment type="caution">
    <text evidence="1">The sequence shown here is derived from an EMBL/GenBank/DDBJ whole genome shotgun (WGS) entry which is preliminary data.</text>
</comment>
<dbReference type="EMBL" id="JACETM010000013">
    <property type="protein sequence ID" value="MBA4723973.1"/>
    <property type="molecule type" value="Genomic_DNA"/>
</dbReference>
<protein>
    <submittedName>
        <fullName evidence="1">HAD-IA family hydrolase</fullName>
    </submittedName>
</protein>
<dbReference type="InterPro" id="IPR050155">
    <property type="entry name" value="HAD-like_hydrolase_sf"/>
</dbReference>
<dbReference type="PANTHER" id="PTHR43434:SF3">
    <property type="entry name" value="GMP_IMP NUCLEOTIDASE YRFG"/>
    <property type="match status" value="1"/>
</dbReference>
<dbReference type="SFLD" id="SFLDS00003">
    <property type="entry name" value="Haloacid_Dehalogenase"/>
    <property type="match status" value="1"/>
</dbReference>
<dbReference type="GO" id="GO:0006281">
    <property type="term" value="P:DNA repair"/>
    <property type="evidence" value="ECO:0007669"/>
    <property type="project" value="TreeGrafter"/>
</dbReference>
<sequence>MNKFFGDLHIINLENYKFILLDIDGVILDQCFDNHFWSNLVPAEVAKAKNVTFDDAKAEVVSMGKTLEGTLPWYELSHWEKFFNIDLIKPALENVSLINFLPGAEKTLKRLSKKDIKLILLTNCDSRLLNVKSDSVPFLQYVDACQSSTDLGFIKEDKDYWDLIFKKFKIDPSASIFLDDNKGIIRMAKNCGIESAYHVLEPTSDQSVIYESNGLACLKNITKLI</sequence>
<proteinExistence type="predicted"/>
<dbReference type="InterPro" id="IPR006439">
    <property type="entry name" value="HAD-SF_hydro_IA"/>
</dbReference>
<dbReference type="Gene3D" id="3.40.50.1000">
    <property type="entry name" value="HAD superfamily/HAD-like"/>
    <property type="match status" value="1"/>
</dbReference>
<dbReference type="SUPFAM" id="SSF56784">
    <property type="entry name" value="HAD-like"/>
    <property type="match status" value="1"/>
</dbReference>
<dbReference type="InterPro" id="IPR023214">
    <property type="entry name" value="HAD_sf"/>
</dbReference>
<name>A0A838YR99_9GAMM</name>
<dbReference type="PANTHER" id="PTHR43434">
    <property type="entry name" value="PHOSPHOGLYCOLATE PHOSPHATASE"/>
    <property type="match status" value="1"/>
</dbReference>
<organism evidence="1 2">
    <name type="scientific">SAR86 cluster bacterium</name>
    <dbReference type="NCBI Taxonomy" id="2030880"/>
    <lineage>
        <taxon>Bacteria</taxon>
        <taxon>Pseudomonadati</taxon>
        <taxon>Pseudomonadota</taxon>
        <taxon>Gammaproteobacteria</taxon>
        <taxon>SAR86 cluster</taxon>
    </lineage>
</organism>